<dbReference type="InterPro" id="IPR015425">
    <property type="entry name" value="FH2_Formin"/>
</dbReference>
<evidence type="ECO:0000259" key="2">
    <source>
        <dbReference type="PROSITE" id="PS51444"/>
    </source>
</evidence>
<evidence type="ECO:0000313" key="4">
    <source>
        <dbReference type="Proteomes" id="UP000245207"/>
    </source>
</evidence>
<dbReference type="PANTHER" id="PTHR45733">
    <property type="entry name" value="FORMIN-J"/>
    <property type="match status" value="1"/>
</dbReference>
<name>A0A2U1MZT8_ARTAN</name>
<evidence type="ECO:0000256" key="1">
    <source>
        <dbReference type="ARBA" id="ARBA00006468"/>
    </source>
</evidence>
<dbReference type="PANTHER" id="PTHR45733:SF16">
    <property type="entry name" value="FORMIN-LIKE PROTEIN"/>
    <property type="match status" value="1"/>
</dbReference>
<feature type="domain" description="FH2" evidence="2">
    <location>
        <begin position="1"/>
        <end position="104"/>
    </location>
</feature>
<dbReference type="InterPro" id="IPR051144">
    <property type="entry name" value="Formin_homology_domain"/>
</dbReference>
<keyword evidence="4" id="KW-1185">Reference proteome</keyword>
<dbReference type="Proteomes" id="UP000245207">
    <property type="component" value="Unassembled WGS sequence"/>
</dbReference>
<dbReference type="PROSITE" id="PS51444">
    <property type="entry name" value="FH2"/>
    <property type="match status" value="1"/>
</dbReference>
<comment type="caution">
    <text evidence="3">The sequence shown here is derived from an EMBL/GenBank/DDBJ whole genome shotgun (WGS) entry which is preliminary data.</text>
</comment>
<protein>
    <recommendedName>
        <fullName evidence="2">FH2 domain-containing protein</fullName>
    </recommendedName>
</protein>
<reference evidence="3 4" key="1">
    <citation type="journal article" date="2018" name="Mol. Plant">
        <title>The genome of Artemisia annua provides insight into the evolution of Asteraceae family and artemisinin biosynthesis.</title>
        <authorList>
            <person name="Shen Q."/>
            <person name="Zhang L."/>
            <person name="Liao Z."/>
            <person name="Wang S."/>
            <person name="Yan T."/>
            <person name="Shi P."/>
            <person name="Liu M."/>
            <person name="Fu X."/>
            <person name="Pan Q."/>
            <person name="Wang Y."/>
            <person name="Lv Z."/>
            <person name="Lu X."/>
            <person name="Zhang F."/>
            <person name="Jiang W."/>
            <person name="Ma Y."/>
            <person name="Chen M."/>
            <person name="Hao X."/>
            <person name="Li L."/>
            <person name="Tang Y."/>
            <person name="Lv G."/>
            <person name="Zhou Y."/>
            <person name="Sun X."/>
            <person name="Brodelius P.E."/>
            <person name="Rose J.K.C."/>
            <person name="Tang K."/>
        </authorList>
    </citation>
    <scope>NUCLEOTIDE SEQUENCE [LARGE SCALE GENOMIC DNA]</scope>
    <source>
        <strain evidence="4">cv. Huhao1</strain>
        <tissue evidence="3">Leaf</tissue>
    </source>
</reference>
<proteinExistence type="inferred from homology"/>
<dbReference type="AlphaFoldDB" id="A0A2U1MZT8"/>
<dbReference type="EMBL" id="PKPP01003972">
    <property type="protein sequence ID" value="PWA66736.1"/>
    <property type="molecule type" value="Genomic_DNA"/>
</dbReference>
<organism evidence="3 4">
    <name type="scientific">Artemisia annua</name>
    <name type="common">Sweet wormwood</name>
    <dbReference type="NCBI Taxonomy" id="35608"/>
    <lineage>
        <taxon>Eukaryota</taxon>
        <taxon>Viridiplantae</taxon>
        <taxon>Streptophyta</taxon>
        <taxon>Embryophyta</taxon>
        <taxon>Tracheophyta</taxon>
        <taxon>Spermatophyta</taxon>
        <taxon>Magnoliopsida</taxon>
        <taxon>eudicotyledons</taxon>
        <taxon>Gunneridae</taxon>
        <taxon>Pentapetalae</taxon>
        <taxon>asterids</taxon>
        <taxon>campanulids</taxon>
        <taxon>Asterales</taxon>
        <taxon>Asteraceae</taxon>
        <taxon>Asteroideae</taxon>
        <taxon>Anthemideae</taxon>
        <taxon>Artemisiinae</taxon>
        <taxon>Artemisia</taxon>
    </lineage>
</organism>
<accession>A0A2U1MZT8</accession>
<dbReference type="Gene3D" id="1.20.58.2220">
    <property type="entry name" value="Formin, FH2 domain"/>
    <property type="match status" value="1"/>
</dbReference>
<dbReference type="OrthoDB" id="1714720at2759"/>
<gene>
    <name evidence="3" type="ORF">CTI12_AA317350</name>
</gene>
<dbReference type="SUPFAM" id="SSF101447">
    <property type="entry name" value="Formin homology 2 domain (FH2 domain)"/>
    <property type="match status" value="1"/>
</dbReference>
<dbReference type="STRING" id="35608.A0A2U1MZT8"/>
<dbReference type="Pfam" id="PF02181">
    <property type="entry name" value="FH2"/>
    <property type="match status" value="1"/>
</dbReference>
<evidence type="ECO:0000313" key="3">
    <source>
        <dbReference type="EMBL" id="PWA66736.1"/>
    </source>
</evidence>
<sequence>MPKSFSICCKSGGTVGFRSETILILTDTCARNSRMTLMHYLCKVLADKLPEVVDYKTQTISGCTKMQLKLLAEKMQVITKGLSTVIWEKLVAKKDGCVSKKFQK</sequence>
<comment type="similarity">
    <text evidence="1">Belongs to the formin-like family. Class-II subfamily.</text>
</comment>
<dbReference type="InterPro" id="IPR042201">
    <property type="entry name" value="FH2_Formin_sf"/>
</dbReference>